<proteinExistence type="predicted"/>
<dbReference type="PANTHER" id="PTHR43245">
    <property type="entry name" value="BIFUNCTIONAL POLYMYXIN RESISTANCE PROTEIN ARNA"/>
    <property type="match status" value="1"/>
</dbReference>
<feature type="domain" description="NAD-dependent epimerase/dehydratase" evidence="1">
    <location>
        <begin position="3"/>
        <end position="66"/>
    </location>
</feature>
<dbReference type="Pfam" id="PF01370">
    <property type="entry name" value="Epimerase"/>
    <property type="match status" value="1"/>
</dbReference>
<sequence>MKILIIGGTRFLGRYLVSEALAKGHEITLFNRGNHQHGFENVEQLIGDRSEQLDILKNRKWDAVIDTCGYVPRDVYLSTKTLADQTEHYTYISSISVYKDWILEGIDENYAVHTLSKKKLEQITRGGSRFIPEYYGALKYMSEKEAENNLVSKLLTIRPGLIVGKYDYSDRFTYWVDRIGKGGKVLTPGDPNQKIQLIDAKDLASWNLDMIEKKETGTFNATGINRNLTMLELLETCREVTNSDAEFVWGSESFLLEHNVKPWSDMPLWIPSEHPLEGEEKPWKGSNAFNIDKAIEKGLTFRPLEETIEDLHKWNQLRDKQINKAGITLEKEKQLLRELAKYSV</sequence>
<keyword evidence="4" id="KW-1185">Reference proteome</keyword>
<dbReference type="Pfam" id="PF07993">
    <property type="entry name" value="NAD_binding_4"/>
    <property type="match status" value="1"/>
</dbReference>
<accession>A0ABT9J1B2</accession>
<feature type="domain" description="Thioester reductase (TE)" evidence="2">
    <location>
        <begin position="85"/>
        <end position="178"/>
    </location>
</feature>
<comment type="caution">
    <text evidence="3">The sequence shown here is derived from an EMBL/GenBank/DDBJ whole genome shotgun (WGS) entry which is preliminary data.</text>
</comment>
<dbReference type="Gene3D" id="3.40.50.720">
    <property type="entry name" value="NAD(P)-binding Rossmann-like Domain"/>
    <property type="match status" value="1"/>
</dbReference>
<evidence type="ECO:0000259" key="2">
    <source>
        <dbReference type="Pfam" id="PF07993"/>
    </source>
</evidence>
<evidence type="ECO:0000313" key="4">
    <source>
        <dbReference type="Proteomes" id="UP001231941"/>
    </source>
</evidence>
<dbReference type="EMBL" id="JAVAMP010000007">
    <property type="protein sequence ID" value="MDP5275392.1"/>
    <property type="molecule type" value="Genomic_DNA"/>
</dbReference>
<gene>
    <name evidence="3" type="ORF">Q5Y73_14890</name>
</gene>
<protein>
    <submittedName>
        <fullName evidence="3">NAD-dependent epimerase/dehydratase family protein</fullName>
    </submittedName>
</protein>
<dbReference type="InterPro" id="IPR001509">
    <property type="entry name" value="Epimerase_deHydtase"/>
</dbReference>
<dbReference type="RefSeq" id="WP_305992700.1">
    <property type="nucleotide sequence ID" value="NZ_JAVAMP010000007.1"/>
</dbReference>
<dbReference type="Proteomes" id="UP001231941">
    <property type="component" value="Unassembled WGS sequence"/>
</dbReference>
<dbReference type="InterPro" id="IPR013120">
    <property type="entry name" value="FAR_NAD-bd"/>
</dbReference>
<name>A0ABT9J1B2_9BACL</name>
<organism evidence="3 4">
    <name type="scientific">Chengkuizengella axinellae</name>
    <dbReference type="NCBI Taxonomy" id="3064388"/>
    <lineage>
        <taxon>Bacteria</taxon>
        <taxon>Bacillati</taxon>
        <taxon>Bacillota</taxon>
        <taxon>Bacilli</taxon>
        <taxon>Bacillales</taxon>
        <taxon>Paenibacillaceae</taxon>
        <taxon>Chengkuizengella</taxon>
    </lineage>
</organism>
<dbReference type="PANTHER" id="PTHR43245:SF13">
    <property type="entry name" value="UDP-D-APIOSE_UDP-D-XYLOSE SYNTHASE 2"/>
    <property type="match status" value="1"/>
</dbReference>
<evidence type="ECO:0000313" key="3">
    <source>
        <dbReference type="EMBL" id="MDP5275392.1"/>
    </source>
</evidence>
<dbReference type="SUPFAM" id="SSF51735">
    <property type="entry name" value="NAD(P)-binding Rossmann-fold domains"/>
    <property type="match status" value="1"/>
</dbReference>
<dbReference type="InterPro" id="IPR050177">
    <property type="entry name" value="Lipid_A_modif_metabolic_enz"/>
</dbReference>
<reference evidence="3 4" key="1">
    <citation type="submission" date="2023-08" db="EMBL/GenBank/DDBJ databases">
        <authorList>
            <person name="Park J.-S."/>
        </authorList>
    </citation>
    <scope>NUCLEOTIDE SEQUENCE [LARGE SCALE GENOMIC DNA]</scope>
    <source>
        <strain evidence="3 4">2205SS18-9</strain>
    </source>
</reference>
<evidence type="ECO:0000259" key="1">
    <source>
        <dbReference type="Pfam" id="PF01370"/>
    </source>
</evidence>
<dbReference type="InterPro" id="IPR036291">
    <property type="entry name" value="NAD(P)-bd_dom_sf"/>
</dbReference>